<evidence type="ECO:0000256" key="6">
    <source>
        <dbReference type="SAM" id="MobiDB-lite"/>
    </source>
</evidence>
<dbReference type="InterPro" id="IPR012349">
    <property type="entry name" value="Split_barrel_FMN-bd"/>
</dbReference>
<feature type="binding site" evidence="5">
    <location>
        <begin position="71"/>
        <end position="76"/>
    </location>
    <ligand>
        <name>FMN</name>
        <dbReference type="ChEBI" id="CHEBI:58210"/>
    </ligand>
</feature>
<gene>
    <name evidence="9" type="ORF">FHR80_000084</name>
</gene>
<evidence type="ECO:0000256" key="2">
    <source>
        <dbReference type="ARBA" id="ARBA00022630"/>
    </source>
</evidence>
<dbReference type="GO" id="GO:0010181">
    <property type="term" value="F:FMN binding"/>
    <property type="evidence" value="ECO:0007669"/>
    <property type="project" value="InterPro"/>
</dbReference>
<feature type="domain" description="Pyridoxamine 5'-phosphate oxidase N-terminal" evidence="7">
    <location>
        <begin position="47"/>
        <end position="149"/>
    </location>
</feature>
<dbReference type="GO" id="GO:0004733">
    <property type="term" value="F:pyridoxamine phosphate oxidase activity"/>
    <property type="evidence" value="ECO:0007669"/>
    <property type="project" value="UniProtKB-EC"/>
</dbReference>
<dbReference type="NCBIfam" id="NF004231">
    <property type="entry name" value="PRK05679.1"/>
    <property type="match status" value="1"/>
</dbReference>
<name>A0A7W4Y915_9CELL</name>
<comment type="caution">
    <text evidence="9">The sequence shown here is derived from an EMBL/GenBank/DDBJ whole genome shotgun (WGS) entry which is preliminary data.</text>
</comment>
<dbReference type="SUPFAM" id="SSF50475">
    <property type="entry name" value="FMN-binding split barrel"/>
    <property type="match status" value="1"/>
</dbReference>
<evidence type="ECO:0000259" key="8">
    <source>
        <dbReference type="Pfam" id="PF10590"/>
    </source>
</evidence>
<evidence type="ECO:0000259" key="7">
    <source>
        <dbReference type="Pfam" id="PF01243"/>
    </source>
</evidence>
<evidence type="ECO:0000256" key="4">
    <source>
        <dbReference type="ARBA" id="ARBA00023002"/>
    </source>
</evidence>
<keyword evidence="2" id="KW-0285">Flavoprotein</keyword>
<dbReference type="PANTHER" id="PTHR10851">
    <property type="entry name" value="PYRIDOXINE-5-PHOSPHATE OXIDASE"/>
    <property type="match status" value="1"/>
</dbReference>
<dbReference type="RefSeq" id="WP_183294251.1">
    <property type="nucleotide sequence ID" value="NZ_JACHVX010000001.1"/>
</dbReference>
<dbReference type="InterPro" id="IPR019576">
    <property type="entry name" value="Pyridoxamine_oxidase_dimer_C"/>
</dbReference>
<feature type="binding site" evidence="5">
    <location>
        <position position="93"/>
    </location>
    <ligand>
        <name>FMN</name>
        <dbReference type="ChEBI" id="CHEBI:58210"/>
    </ligand>
</feature>
<evidence type="ECO:0000313" key="9">
    <source>
        <dbReference type="EMBL" id="MBB2921190.1"/>
    </source>
</evidence>
<dbReference type="EMBL" id="JACHVX010000001">
    <property type="protein sequence ID" value="MBB2921190.1"/>
    <property type="molecule type" value="Genomic_DNA"/>
</dbReference>
<dbReference type="InterPro" id="IPR011576">
    <property type="entry name" value="Pyridox_Oxase_N"/>
</dbReference>
<evidence type="ECO:0000256" key="3">
    <source>
        <dbReference type="ARBA" id="ARBA00022643"/>
    </source>
</evidence>
<reference evidence="9 10" key="1">
    <citation type="submission" date="2020-08" db="EMBL/GenBank/DDBJ databases">
        <title>The Agave Microbiome: Exploring the role of microbial communities in plant adaptations to desert environments.</title>
        <authorList>
            <person name="Partida-Martinez L.P."/>
        </authorList>
    </citation>
    <scope>NUCLEOTIDE SEQUENCE [LARGE SCALE GENOMIC DNA]</scope>
    <source>
        <strain evidence="9 10">RAS26</strain>
    </source>
</reference>
<dbReference type="PANTHER" id="PTHR10851:SF0">
    <property type="entry name" value="PYRIDOXINE-5'-PHOSPHATE OXIDASE"/>
    <property type="match status" value="1"/>
</dbReference>
<comment type="cofactor">
    <cofactor evidence="5">
        <name>FMN</name>
        <dbReference type="ChEBI" id="CHEBI:58210"/>
    </cofactor>
    <text evidence="5">Binds 1 FMN per subunit.</text>
</comment>
<feature type="binding site" evidence="5">
    <location>
        <position position="205"/>
    </location>
    <ligand>
        <name>FMN</name>
        <dbReference type="ChEBI" id="CHEBI:58210"/>
    </ligand>
</feature>
<feature type="domain" description="Pyridoxine 5'-phosphate oxidase dimerisation C-terminal" evidence="8">
    <location>
        <begin position="182"/>
        <end position="222"/>
    </location>
</feature>
<dbReference type="Gene3D" id="2.30.110.10">
    <property type="entry name" value="Electron Transport, Fmn-binding Protein, Chain A"/>
    <property type="match status" value="1"/>
</dbReference>
<dbReference type="InterPro" id="IPR000659">
    <property type="entry name" value="Pyridox_Oxase"/>
</dbReference>
<comment type="similarity">
    <text evidence="1">Belongs to the pyridoxamine 5'-phosphate oxidase family.</text>
</comment>
<evidence type="ECO:0000256" key="5">
    <source>
        <dbReference type="PIRSR" id="PIRSR000190-2"/>
    </source>
</evidence>
<feature type="region of interest" description="Disordered" evidence="6">
    <location>
        <begin position="1"/>
        <end position="34"/>
    </location>
</feature>
<dbReference type="GO" id="GO:0008615">
    <property type="term" value="P:pyridoxine biosynthetic process"/>
    <property type="evidence" value="ECO:0007669"/>
    <property type="project" value="InterPro"/>
</dbReference>
<evidence type="ECO:0000313" key="10">
    <source>
        <dbReference type="Proteomes" id="UP000518206"/>
    </source>
</evidence>
<dbReference type="EC" id="1.4.3.5" evidence="9"/>
<dbReference type="Proteomes" id="UP000518206">
    <property type="component" value="Unassembled WGS sequence"/>
</dbReference>
<proteinExistence type="inferred from homology"/>
<keyword evidence="3 5" id="KW-0288">FMN</keyword>
<dbReference type="AlphaFoldDB" id="A0A7W4Y915"/>
<feature type="binding site" evidence="5">
    <location>
        <position position="195"/>
    </location>
    <ligand>
        <name>FMN</name>
        <dbReference type="ChEBI" id="CHEBI:58210"/>
    </ligand>
</feature>
<dbReference type="Pfam" id="PF10590">
    <property type="entry name" value="PNP_phzG_C"/>
    <property type="match status" value="1"/>
</dbReference>
<organism evidence="9 10">
    <name type="scientific">Cellulomonas cellasea</name>
    <dbReference type="NCBI Taxonomy" id="43670"/>
    <lineage>
        <taxon>Bacteria</taxon>
        <taxon>Bacillati</taxon>
        <taxon>Actinomycetota</taxon>
        <taxon>Actinomycetes</taxon>
        <taxon>Micrococcales</taxon>
        <taxon>Cellulomonadaceae</taxon>
        <taxon>Cellulomonas</taxon>
    </lineage>
</organism>
<feature type="binding site" evidence="5">
    <location>
        <position position="92"/>
    </location>
    <ligand>
        <name>FMN</name>
        <dbReference type="ChEBI" id="CHEBI:58210"/>
    </ligand>
</feature>
<feature type="binding site" evidence="5">
    <location>
        <position position="115"/>
    </location>
    <ligand>
        <name>FMN</name>
        <dbReference type="ChEBI" id="CHEBI:58210"/>
    </ligand>
</feature>
<accession>A0A7W4Y915</accession>
<sequence>MSDPAGPTLRDRLRRTPAFAADLPTFEPDDAPDDPRALFEEWVLGAVDAGAPAPQAMTVSTRGADGSVSARVVVLKDVTAEGWHFATDARSRKAQDLAADAAVAATFYWPTLARQVRLTGRAHPAGAEASAADFLERSPASRGAALATRPGEPLGSHAELVAAIDAATVRADADPALVLPEWQLWVVVPDEVEFWQGNPERAHVRAVYRKEATGWTRTRLWP</sequence>
<dbReference type="PIRSF" id="PIRSF000190">
    <property type="entry name" value="Pyd_amn-ph_oxd"/>
    <property type="match status" value="1"/>
</dbReference>
<keyword evidence="4 9" id="KW-0560">Oxidoreductase</keyword>
<evidence type="ECO:0000256" key="1">
    <source>
        <dbReference type="ARBA" id="ARBA00007301"/>
    </source>
</evidence>
<dbReference type="Pfam" id="PF01243">
    <property type="entry name" value="PNPOx_N"/>
    <property type="match status" value="1"/>
</dbReference>
<reference evidence="9 10" key="2">
    <citation type="submission" date="2020-08" db="EMBL/GenBank/DDBJ databases">
        <authorList>
            <person name="Partida-Martinez L."/>
            <person name="Huntemann M."/>
            <person name="Clum A."/>
            <person name="Wang J."/>
            <person name="Palaniappan K."/>
            <person name="Ritter S."/>
            <person name="Chen I.-M."/>
            <person name="Stamatis D."/>
            <person name="Reddy T."/>
            <person name="O'Malley R."/>
            <person name="Daum C."/>
            <person name="Shapiro N."/>
            <person name="Ivanova N."/>
            <person name="Kyrpides N."/>
            <person name="Woyke T."/>
        </authorList>
    </citation>
    <scope>NUCLEOTIDE SEQUENCE [LARGE SCALE GENOMIC DNA]</scope>
    <source>
        <strain evidence="9 10">RAS26</strain>
    </source>
</reference>
<protein>
    <submittedName>
        <fullName evidence="9">Pyridoxamine 5'-phosphate oxidase</fullName>
        <ecNumber evidence="9">1.4.3.5</ecNumber>
    </submittedName>
</protein>